<feature type="domain" description="YbaK/aminoacyl-tRNA synthetase-associated" evidence="2">
    <location>
        <begin position="69"/>
        <end position="186"/>
    </location>
</feature>
<dbReference type="PANTHER" id="PTHR30411:SF1">
    <property type="entry name" value="CYTOPLASMIC PROTEIN"/>
    <property type="match status" value="1"/>
</dbReference>
<dbReference type="PANTHER" id="PTHR30411">
    <property type="entry name" value="CYTOPLASMIC PROTEIN"/>
    <property type="match status" value="1"/>
</dbReference>
<proteinExistence type="predicted"/>
<reference evidence="3" key="1">
    <citation type="submission" date="2023-07" db="EMBL/GenBank/DDBJ databases">
        <title>Bifidobacterium aquikefiriaerophilum sp. nov. and Bifidobacterium eccum sp. nov., isolated from water kefir.</title>
        <authorList>
            <person name="Breselge S."/>
            <person name="Bellassi P."/>
            <person name="Barcenilla C."/>
            <person name="Alvarez-Ordonez A."/>
            <person name="Morelli L."/>
            <person name="Cotter P.D."/>
        </authorList>
    </citation>
    <scope>NUCLEOTIDE SEQUENCE</scope>
    <source>
        <strain evidence="3">WK041_4_12</strain>
    </source>
</reference>
<dbReference type="SUPFAM" id="SSF55826">
    <property type="entry name" value="YbaK/ProRS associated domain"/>
    <property type="match status" value="1"/>
</dbReference>
<evidence type="ECO:0000259" key="2">
    <source>
        <dbReference type="Pfam" id="PF04073"/>
    </source>
</evidence>
<evidence type="ECO:0000313" key="3">
    <source>
        <dbReference type="EMBL" id="XDS43696.1"/>
    </source>
</evidence>
<evidence type="ECO:0000256" key="1">
    <source>
        <dbReference type="SAM" id="MobiDB-lite"/>
    </source>
</evidence>
<sequence length="198" mass="21339">MERQSVEHSHEQEAGRDSAAEHVSEAERVSETERNDAAVQAVLTNPKVMLVRAALAEHGYTDHIRVFSEATRTAAQAAEACGCSIGAIANSLVFRCDNEPLLILTSGAHRVDVRYVQHQLGSGKLHRADAEFVLEQTGQVIGGVAPLGHSRAIRTILDTSLAQFPEIWAAAGHPNTVFRTSYADLLAYTGAMEMPVAP</sequence>
<dbReference type="CDD" id="cd04333">
    <property type="entry name" value="ProX_deacylase"/>
    <property type="match status" value="1"/>
</dbReference>
<gene>
    <name evidence="3" type="ORF">QN215_05100</name>
</gene>
<dbReference type="KEGG" id="baqk:QN215_05100"/>
<dbReference type="GO" id="GO:0002161">
    <property type="term" value="F:aminoacyl-tRNA deacylase activity"/>
    <property type="evidence" value="ECO:0007669"/>
    <property type="project" value="InterPro"/>
</dbReference>
<dbReference type="Gene3D" id="3.90.960.10">
    <property type="entry name" value="YbaK/aminoacyl-tRNA synthetase-associated domain"/>
    <property type="match status" value="1"/>
</dbReference>
<dbReference type="InterPro" id="IPR007214">
    <property type="entry name" value="YbaK/aa-tRNA-synth-assoc-dom"/>
</dbReference>
<dbReference type="InterPro" id="IPR036754">
    <property type="entry name" value="YbaK/aa-tRNA-synt-asso_dom_sf"/>
</dbReference>
<organism evidence="3">
    <name type="scientific">Bifidobacterium aquikefiricola</name>
    <dbReference type="NCBI Taxonomy" id="3059038"/>
    <lineage>
        <taxon>Bacteria</taxon>
        <taxon>Bacillati</taxon>
        <taxon>Actinomycetota</taxon>
        <taxon>Actinomycetes</taxon>
        <taxon>Bifidobacteriales</taxon>
        <taxon>Bifidobacteriaceae</taxon>
        <taxon>Bifidobacterium</taxon>
    </lineage>
</organism>
<feature type="region of interest" description="Disordered" evidence="1">
    <location>
        <begin position="1"/>
        <end position="34"/>
    </location>
</feature>
<dbReference type="EMBL" id="CP129674">
    <property type="protein sequence ID" value="XDS43696.1"/>
    <property type="molecule type" value="Genomic_DNA"/>
</dbReference>
<protein>
    <submittedName>
        <fullName evidence="3">YbaK/EbsC family protein</fullName>
    </submittedName>
</protein>
<dbReference type="Pfam" id="PF04073">
    <property type="entry name" value="tRNA_edit"/>
    <property type="match status" value="1"/>
</dbReference>
<dbReference type="AlphaFoldDB" id="A0AB39U3Y0"/>
<dbReference type="RefSeq" id="WP_369343291.1">
    <property type="nucleotide sequence ID" value="NZ_CP129674.1"/>
</dbReference>
<name>A0AB39U3Y0_9BIFI</name>
<accession>A0AB39U3Y0</accession>